<proteinExistence type="predicted"/>
<accession>A0A0F9UHD5</accession>
<sequence length="403" mass="45280">MKARIMINLNSLKYCTAVVTFFLVGCASETPLQIQVSNNLDIDRSFETVEIDLNLLESNEALKLTAGKTYKISEVGTTSELVSQLSDTDGDGIADVLLFQPTIDANSSKSFTVGLKVIEDQTDEIPTCYSRFVPERTDDYAWENDRVAFRTYGPVAQKMIEDSVPGGTLSSGMDAWLKRVDYPIINKWYKKELETDGSYHEDDGEGLDNFHVGTSRGVGGIAIKIDTTYQFSRNFTAYETIETGPLRTSFWISYAPWKAGDKTIIEKKFISLDHGSNLTKFRLEIEGSDKISVGLTLHEKDGETTTDVEEGWVSYWEPYFGSELGTGIVVPSKNLLDYDKYVTDAKDLSNLYAQLKVVDGEAVYYTGFGWKKSKQFSSKEEWNTYLKQFAKKVNSPLQVKLVQ</sequence>
<protein>
    <recommendedName>
        <fullName evidence="2">DUF4861 domain-containing protein</fullName>
    </recommendedName>
</protein>
<evidence type="ECO:0008006" key="2">
    <source>
        <dbReference type="Google" id="ProtNLM"/>
    </source>
</evidence>
<name>A0A0F9UHD5_9ZZZZ</name>
<dbReference type="AlphaFoldDB" id="A0A0F9UHD5"/>
<gene>
    <name evidence="1" type="ORF">LCGC14_0205740</name>
</gene>
<comment type="caution">
    <text evidence="1">The sequence shown here is derived from an EMBL/GenBank/DDBJ whole genome shotgun (WGS) entry which is preliminary data.</text>
</comment>
<dbReference type="InterPro" id="IPR032342">
    <property type="entry name" value="DUF4861"/>
</dbReference>
<evidence type="ECO:0000313" key="1">
    <source>
        <dbReference type="EMBL" id="KKN92640.1"/>
    </source>
</evidence>
<reference evidence="1" key="1">
    <citation type="journal article" date="2015" name="Nature">
        <title>Complex archaea that bridge the gap between prokaryotes and eukaryotes.</title>
        <authorList>
            <person name="Spang A."/>
            <person name="Saw J.H."/>
            <person name="Jorgensen S.L."/>
            <person name="Zaremba-Niedzwiedzka K."/>
            <person name="Martijn J."/>
            <person name="Lind A.E."/>
            <person name="van Eijk R."/>
            <person name="Schleper C."/>
            <person name="Guy L."/>
            <person name="Ettema T.J."/>
        </authorList>
    </citation>
    <scope>NUCLEOTIDE SEQUENCE</scope>
</reference>
<dbReference type="EMBL" id="LAZR01000093">
    <property type="protein sequence ID" value="KKN92640.1"/>
    <property type="molecule type" value="Genomic_DNA"/>
</dbReference>
<dbReference type="PROSITE" id="PS51257">
    <property type="entry name" value="PROKAR_LIPOPROTEIN"/>
    <property type="match status" value="1"/>
</dbReference>
<organism evidence="1">
    <name type="scientific">marine sediment metagenome</name>
    <dbReference type="NCBI Taxonomy" id="412755"/>
    <lineage>
        <taxon>unclassified sequences</taxon>
        <taxon>metagenomes</taxon>
        <taxon>ecological metagenomes</taxon>
    </lineage>
</organism>
<dbReference type="Pfam" id="PF16153">
    <property type="entry name" value="DUF4861"/>
    <property type="match status" value="1"/>
</dbReference>